<dbReference type="GO" id="GO:0006508">
    <property type="term" value="P:proteolysis"/>
    <property type="evidence" value="ECO:0007669"/>
    <property type="project" value="UniProtKB-KW"/>
</dbReference>
<name>A0A941J7W9_9BACI</name>
<keyword evidence="3" id="KW-0378">Hydrolase</keyword>
<dbReference type="InterPro" id="IPR000064">
    <property type="entry name" value="NLP_P60_dom"/>
</dbReference>
<evidence type="ECO:0000259" key="5">
    <source>
        <dbReference type="PROSITE" id="PS51935"/>
    </source>
</evidence>
<dbReference type="GO" id="GO:0008234">
    <property type="term" value="F:cysteine-type peptidase activity"/>
    <property type="evidence" value="ECO:0007669"/>
    <property type="project" value="UniProtKB-KW"/>
</dbReference>
<evidence type="ECO:0000256" key="1">
    <source>
        <dbReference type="ARBA" id="ARBA00007074"/>
    </source>
</evidence>
<dbReference type="InterPro" id="IPR038765">
    <property type="entry name" value="Papain-like_cys_pep_sf"/>
</dbReference>
<accession>A0A941J7W9</accession>
<dbReference type="PROSITE" id="PS51935">
    <property type="entry name" value="NLPC_P60"/>
    <property type="match status" value="1"/>
</dbReference>
<dbReference type="PANTHER" id="PTHR47053:SF1">
    <property type="entry name" value="MUREIN DD-ENDOPEPTIDASE MEPH-RELATED"/>
    <property type="match status" value="1"/>
</dbReference>
<keyword evidence="2" id="KW-0645">Protease</keyword>
<sequence length="71" mass="8072">MLPKLRDPKAGDLVFFRDTDLSQEITHVGIYLGDGRFIHTTRNTGVHISDLTSSDFNKKFESFGQVQINMD</sequence>
<evidence type="ECO:0000256" key="3">
    <source>
        <dbReference type="ARBA" id="ARBA00022801"/>
    </source>
</evidence>
<comment type="caution">
    <text evidence="6">The sequence shown here is derived from an EMBL/GenBank/DDBJ whole genome shotgun (WGS) entry which is preliminary data.</text>
</comment>
<dbReference type="Gene3D" id="3.90.1720.10">
    <property type="entry name" value="endopeptidase domain like (from Nostoc punctiforme)"/>
    <property type="match status" value="1"/>
</dbReference>
<dbReference type="InterPro" id="IPR051202">
    <property type="entry name" value="Peptidase_C40"/>
</dbReference>
<dbReference type="Pfam" id="PF00877">
    <property type="entry name" value="NLPC_P60"/>
    <property type="match status" value="1"/>
</dbReference>
<protein>
    <submittedName>
        <fullName evidence="6">C40 family peptidase</fullName>
    </submittedName>
</protein>
<evidence type="ECO:0000313" key="6">
    <source>
        <dbReference type="EMBL" id="MBR8646110.1"/>
    </source>
</evidence>
<dbReference type="EMBL" id="JAGTPW010000069">
    <property type="protein sequence ID" value="MBR8646110.1"/>
    <property type="molecule type" value="Genomic_DNA"/>
</dbReference>
<comment type="similarity">
    <text evidence="1">Belongs to the peptidase C40 family.</text>
</comment>
<proteinExistence type="inferred from homology"/>
<organism evidence="6 7">
    <name type="scientific">Peribacillus frigoritolerans</name>
    <dbReference type="NCBI Taxonomy" id="450367"/>
    <lineage>
        <taxon>Bacteria</taxon>
        <taxon>Bacillati</taxon>
        <taxon>Bacillota</taxon>
        <taxon>Bacilli</taxon>
        <taxon>Bacillales</taxon>
        <taxon>Bacillaceae</taxon>
        <taxon>Peribacillus</taxon>
    </lineage>
</organism>
<dbReference type="PANTHER" id="PTHR47053">
    <property type="entry name" value="MUREIN DD-ENDOPEPTIDASE MEPH-RELATED"/>
    <property type="match status" value="1"/>
</dbReference>
<keyword evidence="4" id="KW-0788">Thiol protease</keyword>
<dbReference type="SUPFAM" id="SSF54001">
    <property type="entry name" value="Cysteine proteinases"/>
    <property type="match status" value="1"/>
</dbReference>
<evidence type="ECO:0000256" key="2">
    <source>
        <dbReference type="ARBA" id="ARBA00022670"/>
    </source>
</evidence>
<evidence type="ECO:0000313" key="7">
    <source>
        <dbReference type="Proteomes" id="UP000680045"/>
    </source>
</evidence>
<dbReference type="AlphaFoldDB" id="A0A941J7W9"/>
<evidence type="ECO:0000256" key="4">
    <source>
        <dbReference type="ARBA" id="ARBA00022807"/>
    </source>
</evidence>
<reference evidence="6" key="1">
    <citation type="submission" date="2021-04" db="EMBL/GenBank/DDBJ databases">
        <title>Whole genome sequencing of Enterococci isolates from hospitalized patients.</title>
        <authorList>
            <person name="Ogoti B.M."/>
            <person name="Onyambu F.G."/>
        </authorList>
    </citation>
    <scope>NUCLEOTIDE SEQUENCE</scope>
    <source>
        <strain evidence="6">242</strain>
    </source>
</reference>
<feature type="domain" description="NlpC/P60" evidence="5">
    <location>
        <begin position="1"/>
        <end position="67"/>
    </location>
</feature>
<dbReference type="Proteomes" id="UP000680045">
    <property type="component" value="Unassembled WGS sequence"/>
</dbReference>
<gene>
    <name evidence="6" type="ORF">KEH51_26180</name>
</gene>